<evidence type="ECO:0000256" key="2">
    <source>
        <dbReference type="ARBA" id="ARBA00023002"/>
    </source>
</evidence>
<feature type="domain" description="Thioredoxin" evidence="7">
    <location>
        <begin position="64"/>
        <end position="249"/>
    </location>
</feature>
<name>A0AA95GC73_9GAMM</name>
<dbReference type="InterPro" id="IPR001853">
    <property type="entry name" value="DSBA-like_thioredoxin_dom"/>
</dbReference>
<evidence type="ECO:0000256" key="3">
    <source>
        <dbReference type="ARBA" id="ARBA00023157"/>
    </source>
</evidence>
<geneLocation type="plasmid" evidence="8 9">
    <name>paIh2</name>
</geneLocation>
<dbReference type="Pfam" id="PF01323">
    <property type="entry name" value="DSBA"/>
    <property type="match status" value="1"/>
</dbReference>
<gene>
    <name evidence="8" type="ORF">QE207_00770</name>
</gene>
<proteinExistence type="predicted"/>
<evidence type="ECO:0000259" key="7">
    <source>
        <dbReference type="PROSITE" id="PS51352"/>
    </source>
</evidence>
<dbReference type="InterPro" id="IPR013766">
    <property type="entry name" value="Thioredoxin_domain"/>
</dbReference>
<keyword evidence="3" id="KW-1015">Disulfide bond</keyword>
<accession>A0AA95GC73</accession>
<evidence type="ECO:0000256" key="6">
    <source>
        <dbReference type="SAM" id="SignalP"/>
    </source>
</evidence>
<reference evidence="8" key="1">
    <citation type="submission" date="2023-04" db="EMBL/GenBank/DDBJ databases">
        <title>Genome dynamics across the evolutionary transition to endosymbiosis.</title>
        <authorList>
            <person name="Siozios S."/>
            <person name="Nadal-Jimenez P."/>
            <person name="Azagi T."/>
            <person name="Sprong H."/>
            <person name="Frost C.L."/>
            <person name="Parratt S.R."/>
            <person name="Taylor G."/>
            <person name="Brettell L."/>
            <person name="Lew K.C."/>
            <person name="Croft L."/>
            <person name="King K.C."/>
            <person name="Brockhurst M.A."/>
            <person name="Hypsa V."/>
            <person name="Novakova E."/>
            <person name="Darby A.C."/>
            <person name="Hurst G.D.D."/>
        </authorList>
    </citation>
    <scope>NUCLEOTIDE SEQUENCE</scope>
    <source>
        <strain evidence="8">AIh</strain>
        <plasmid evidence="8">paIh2</plasmid>
    </source>
</reference>
<dbReference type="InterPro" id="IPR036249">
    <property type="entry name" value="Thioredoxin-like_sf"/>
</dbReference>
<dbReference type="SUPFAM" id="SSF52833">
    <property type="entry name" value="Thioredoxin-like"/>
    <property type="match status" value="1"/>
</dbReference>
<organism evidence="8 9">
    <name type="scientific">Arsenophonus nasoniae</name>
    <name type="common">son-killer infecting Nasonia vitripennis</name>
    <dbReference type="NCBI Taxonomy" id="638"/>
    <lineage>
        <taxon>Bacteria</taxon>
        <taxon>Pseudomonadati</taxon>
        <taxon>Pseudomonadota</taxon>
        <taxon>Gammaproteobacteria</taxon>
        <taxon>Enterobacterales</taxon>
        <taxon>Morganellaceae</taxon>
        <taxon>Arsenophonus</taxon>
    </lineage>
</organism>
<evidence type="ECO:0000313" key="9">
    <source>
        <dbReference type="Proteomes" id="UP001177597"/>
    </source>
</evidence>
<dbReference type="Gene3D" id="3.40.30.10">
    <property type="entry name" value="Glutaredoxin"/>
    <property type="match status" value="1"/>
</dbReference>
<dbReference type="AlphaFoldDB" id="A0AA95GC73"/>
<dbReference type="RefSeq" id="WP_280628342.1">
    <property type="nucleotide sequence ID" value="NZ_CP123492.1"/>
</dbReference>
<evidence type="ECO:0000256" key="4">
    <source>
        <dbReference type="ARBA" id="ARBA00023284"/>
    </source>
</evidence>
<dbReference type="Proteomes" id="UP001177597">
    <property type="component" value="Plasmid paIh2"/>
</dbReference>
<evidence type="ECO:0000256" key="1">
    <source>
        <dbReference type="ARBA" id="ARBA00022729"/>
    </source>
</evidence>
<evidence type="ECO:0000313" key="8">
    <source>
        <dbReference type="EMBL" id="WGL93908.1"/>
    </source>
</evidence>
<dbReference type="PANTHER" id="PTHR13887">
    <property type="entry name" value="GLUTATHIONE S-TRANSFERASE KAPPA"/>
    <property type="match status" value="1"/>
</dbReference>
<feature type="coiled-coil region" evidence="5">
    <location>
        <begin position="51"/>
        <end position="78"/>
    </location>
</feature>
<dbReference type="EMBL" id="CP123492">
    <property type="protein sequence ID" value="WGL93908.1"/>
    <property type="molecule type" value="Genomic_DNA"/>
</dbReference>
<dbReference type="PROSITE" id="PS51352">
    <property type="entry name" value="THIOREDOXIN_2"/>
    <property type="match status" value="1"/>
</dbReference>
<keyword evidence="8" id="KW-0614">Plasmid</keyword>
<keyword evidence="2" id="KW-0560">Oxidoreductase</keyword>
<dbReference type="GO" id="GO:0016491">
    <property type="term" value="F:oxidoreductase activity"/>
    <property type="evidence" value="ECO:0007669"/>
    <property type="project" value="UniProtKB-KW"/>
</dbReference>
<keyword evidence="4" id="KW-0676">Redox-active center</keyword>
<dbReference type="CDD" id="cd03023">
    <property type="entry name" value="DsbA_Com1_like"/>
    <property type="match status" value="1"/>
</dbReference>
<dbReference type="Pfam" id="PF18312">
    <property type="entry name" value="ScsC_N"/>
    <property type="match status" value="1"/>
</dbReference>
<feature type="chain" id="PRO_5041704173" evidence="6">
    <location>
        <begin position="26"/>
        <end position="251"/>
    </location>
</feature>
<evidence type="ECO:0000256" key="5">
    <source>
        <dbReference type="SAM" id="Coils"/>
    </source>
</evidence>
<feature type="signal peptide" evidence="6">
    <location>
        <begin position="1"/>
        <end position="25"/>
    </location>
</feature>
<keyword evidence="5" id="KW-0175">Coiled coil</keyword>
<dbReference type="PANTHER" id="PTHR13887:SF14">
    <property type="entry name" value="DISULFIDE BOND FORMATION PROTEIN D"/>
    <property type="match status" value="1"/>
</dbReference>
<dbReference type="InterPro" id="IPR041205">
    <property type="entry name" value="ScsC_N"/>
</dbReference>
<protein>
    <submittedName>
        <fullName evidence="8">DsbA family protein</fullName>
    </submittedName>
</protein>
<keyword evidence="1 6" id="KW-0732">Signal</keyword>
<sequence>MMKSRLFVIQVVITALLSFPLFSWAAPFNATQTKEIEQIVHRYLLTHPDILLEMHKKLENAQQEKQTQKAINVILKNQRLTHPDTPVIHPNGKIALIEFFDYQCSWCAKMAPIIQQLISTQSDVRFIFKNYPIFGEKSEIAAQTGLAVWKAGGEKAFQRYHESMFSNNTGKQGLDIKQAIKKAGVTLSVEKTPNSEIAATSNEAREIGIEGTPAFIVMNTEKPTLEYTTMFSGAVSEKTLLAAIEKAKRGE</sequence>